<feature type="region of interest" description="Disordered" evidence="1">
    <location>
        <begin position="1"/>
        <end position="20"/>
    </location>
</feature>
<dbReference type="Proteomes" id="UP001642540">
    <property type="component" value="Unassembled WGS sequence"/>
</dbReference>
<name>A0ABP1RD91_9HEXA</name>
<keyword evidence="3" id="KW-1185">Reference proteome</keyword>
<evidence type="ECO:0000256" key="1">
    <source>
        <dbReference type="SAM" id="MobiDB-lite"/>
    </source>
</evidence>
<proteinExistence type="predicted"/>
<protein>
    <submittedName>
        <fullName evidence="2">Uncharacterized protein</fullName>
    </submittedName>
</protein>
<evidence type="ECO:0000313" key="3">
    <source>
        <dbReference type="Proteomes" id="UP001642540"/>
    </source>
</evidence>
<evidence type="ECO:0000313" key="2">
    <source>
        <dbReference type="EMBL" id="CAL8122745.1"/>
    </source>
</evidence>
<dbReference type="EMBL" id="CAXLJM020000068">
    <property type="protein sequence ID" value="CAL8122745.1"/>
    <property type="molecule type" value="Genomic_DNA"/>
</dbReference>
<accession>A0ABP1RD91</accession>
<gene>
    <name evidence="2" type="ORF">ODALV1_LOCUS19933</name>
</gene>
<comment type="caution">
    <text evidence="2">The sequence shown here is derived from an EMBL/GenBank/DDBJ whole genome shotgun (WGS) entry which is preliminary data.</text>
</comment>
<reference evidence="2 3" key="1">
    <citation type="submission" date="2024-08" db="EMBL/GenBank/DDBJ databases">
        <authorList>
            <person name="Cucini C."/>
            <person name="Frati F."/>
        </authorList>
    </citation>
    <scope>NUCLEOTIDE SEQUENCE [LARGE SCALE GENOMIC DNA]</scope>
</reference>
<sequence>MENDVEVGLSMASENNQNEELSGPCPTIVITDCLQVNAGIKTEISSQEQVVVISEVNENESRNKLSDSSIDSIKVQSVTEPVALTEPSQQKEIAKRFYPGDVVVQKVDGIINSKQWQPFFGTVLKPAPGSEMSKSLDKGSSGEFHVHWDFSNRIANAKASDVSLVDRILLRGQRVESTEGKIGTVVDYNVSATVQINGTNHIIERVPLQRLRPISPYVRGQEVLLNGWVGVVTSIKRNVWFRMDGGSIFRVEATERDGFTRADPFWGLGVACPGMRTRLPTAAMKTAKWLTSPQKYFNKWLPLHYLYAWAYSTIIRTDVMRQPFILPNCCNILISFIIQIKFHVKIKVVELEVKWLQLADTTSTALPPSIPIAIVNREKLRQLLVIGTPSTETVGINSVRKLRLWPNDEISNYDVWIEGFRRKYIDGDDGVLYATTKPDADPHLTNLV</sequence>
<organism evidence="2 3">
    <name type="scientific">Orchesella dallaii</name>
    <dbReference type="NCBI Taxonomy" id="48710"/>
    <lineage>
        <taxon>Eukaryota</taxon>
        <taxon>Metazoa</taxon>
        <taxon>Ecdysozoa</taxon>
        <taxon>Arthropoda</taxon>
        <taxon>Hexapoda</taxon>
        <taxon>Collembola</taxon>
        <taxon>Entomobryomorpha</taxon>
        <taxon>Entomobryoidea</taxon>
        <taxon>Orchesellidae</taxon>
        <taxon>Orchesellinae</taxon>
        <taxon>Orchesella</taxon>
    </lineage>
</organism>